<dbReference type="EMBL" id="CAESAO010000024">
    <property type="protein sequence ID" value="CAB4339400.1"/>
    <property type="molecule type" value="Genomic_DNA"/>
</dbReference>
<dbReference type="PANTHER" id="PTHR11138">
    <property type="entry name" value="METHIONYL-TRNA FORMYLTRANSFERASE"/>
    <property type="match status" value="1"/>
</dbReference>
<dbReference type="InterPro" id="IPR011034">
    <property type="entry name" value="Formyl_transferase-like_C_sf"/>
</dbReference>
<dbReference type="CDD" id="cd08646">
    <property type="entry name" value="FMT_core_Met-tRNA-FMT_N"/>
    <property type="match status" value="1"/>
</dbReference>
<dbReference type="SUPFAM" id="SSF53328">
    <property type="entry name" value="Formyltransferase"/>
    <property type="match status" value="1"/>
</dbReference>
<dbReference type="InterPro" id="IPR002376">
    <property type="entry name" value="Formyl_transf_N"/>
</dbReference>
<evidence type="ECO:0000259" key="2">
    <source>
        <dbReference type="Pfam" id="PF00551"/>
    </source>
</evidence>
<dbReference type="InterPro" id="IPR041711">
    <property type="entry name" value="Met-tRNA-FMT_N"/>
</dbReference>
<dbReference type="GO" id="GO:0005829">
    <property type="term" value="C:cytosol"/>
    <property type="evidence" value="ECO:0007669"/>
    <property type="project" value="TreeGrafter"/>
</dbReference>
<dbReference type="Gene3D" id="3.40.50.12230">
    <property type="match status" value="1"/>
</dbReference>
<evidence type="ECO:0000256" key="1">
    <source>
        <dbReference type="ARBA" id="ARBA00012261"/>
    </source>
</evidence>
<evidence type="ECO:0000313" key="3">
    <source>
        <dbReference type="EMBL" id="CAB4339400.1"/>
    </source>
</evidence>
<reference evidence="3" key="1">
    <citation type="submission" date="2020-05" db="EMBL/GenBank/DDBJ databases">
        <authorList>
            <person name="Chiriac C."/>
            <person name="Salcher M."/>
            <person name="Ghai R."/>
            <person name="Kavagutti S V."/>
        </authorList>
    </citation>
    <scope>NUCLEOTIDE SEQUENCE</scope>
</reference>
<accession>A0A6J5ZG81</accession>
<sequence length="273" mass="29300">MRTVYLGTAPFAAGLLRRLAEAGTVPELVITRPDRPAGRGRKLTAPAVADAAHDLGIQVAQPEDVNDDQARELIAAAEPDALLVCAYGALIREPLLSSYEILNVHPSLLPRWRGAAPIERAIIAGDSESGVSIMRLVEGLDCGPVCSAAREPILDSDTFGSLSERLEQRGAELLVAALESPSPFVEQDEAGVTYAEKITAADRILDPQLTASEQDRVVRALSPHIGARVELDDGKMLGVRSAHLDDGRLIYDEVVPPGARAMSWEEFQRGRGE</sequence>
<protein>
    <recommendedName>
        <fullName evidence="1">methionyl-tRNA formyltransferase</fullName>
        <ecNumber evidence="1">2.1.2.9</ecNumber>
    </recommendedName>
</protein>
<dbReference type="EC" id="2.1.2.9" evidence="1"/>
<feature type="domain" description="Formyl transferase N-terminal" evidence="2">
    <location>
        <begin position="2"/>
        <end position="178"/>
    </location>
</feature>
<name>A0A6J5ZG81_9ZZZZ</name>
<gene>
    <name evidence="3" type="ORF">UFOPK3522_00453</name>
</gene>
<organism evidence="3">
    <name type="scientific">freshwater metagenome</name>
    <dbReference type="NCBI Taxonomy" id="449393"/>
    <lineage>
        <taxon>unclassified sequences</taxon>
        <taxon>metagenomes</taxon>
        <taxon>ecological metagenomes</taxon>
    </lineage>
</organism>
<dbReference type="InterPro" id="IPR036477">
    <property type="entry name" value="Formyl_transf_N_sf"/>
</dbReference>
<dbReference type="SUPFAM" id="SSF50486">
    <property type="entry name" value="FMT C-terminal domain-like"/>
    <property type="match status" value="1"/>
</dbReference>
<dbReference type="GO" id="GO:0004479">
    <property type="term" value="F:methionyl-tRNA formyltransferase activity"/>
    <property type="evidence" value="ECO:0007669"/>
    <property type="project" value="UniProtKB-EC"/>
</dbReference>
<proteinExistence type="predicted"/>
<dbReference type="PANTHER" id="PTHR11138:SF5">
    <property type="entry name" value="METHIONYL-TRNA FORMYLTRANSFERASE, MITOCHONDRIAL"/>
    <property type="match status" value="1"/>
</dbReference>
<dbReference type="AlphaFoldDB" id="A0A6J5ZG81"/>
<dbReference type="Pfam" id="PF00551">
    <property type="entry name" value="Formyl_trans_N"/>
    <property type="match status" value="1"/>
</dbReference>